<dbReference type="AlphaFoldDB" id="A0AB39ZLM4"/>
<dbReference type="SMART" id="SM00186">
    <property type="entry name" value="FBG"/>
    <property type="match status" value="1"/>
</dbReference>
<dbReference type="GO" id="GO:0005615">
    <property type="term" value="C:extracellular space"/>
    <property type="evidence" value="ECO:0007669"/>
    <property type="project" value="TreeGrafter"/>
</dbReference>
<feature type="domain" description="Fibrinogen C-terminal" evidence="4">
    <location>
        <begin position="137"/>
        <end position="356"/>
    </location>
</feature>
<gene>
    <name evidence="6" type="primary">LOC108016539</name>
</gene>
<dbReference type="InterPro" id="IPR014716">
    <property type="entry name" value="Fibrinogen_a/b/g_C_1"/>
</dbReference>
<dbReference type="SUPFAM" id="SSF56496">
    <property type="entry name" value="Fibrinogen C-terminal domain-like"/>
    <property type="match status" value="1"/>
</dbReference>
<keyword evidence="3" id="KW-0732">Signal</keyword>
<accession>A0AB39ZLM4</accession>
<dbReference type="Proteomes" id="UP001652628">
    <property type="component" value="Chromosome X"/>
</dbReference>
<evidence type="ECO:0000259" key="4">
    <source>
        <dbReference type="PROSITE" id="PS51406"/>
    </source>
</evidence>
<evidence type="ECO:0000313" key="6">
    <source>
        <dbReference type="RefSeq" id="XP_016938702.2"/>
    </source>
</evidence>
<dbReference type="Gene3D" id="3.90.215.10">
    <property type="entry name" value="Gamma Fibrinogen, chain A, domain 1"/>
    <property type="match status" value="1"/>
</dbReference>
<sequence>MKALLIILFPLIFVSLASSNLVNAVQQKSSNPIVENPCSSYRVWVLRPILDRFVKVNSSEELKVQVNAMAETIKDLQSQINCKGEQLVEKTKEIKDQRGKVNVLAANIKHLRSELVTAKAEIKNKDKQIQFNFEKISEITEELLECKPKGFCPSEGPSGIYNITMRGIDTFGIPCNSKGWLTIQKRFDGSENFDRPWKDYKDGFGNTTGEFFIGLEKMHHMTHEQPHELYIALRKIDGSTSYAHYKDFKIGSEEESYALKALGTYEGTAGDSLRVHENKKFTTFDRDNDSYKFNCAADEYGGWWYYNCAQSMLNGKYYKEGHSRDNKTNGILWGSWHNNDWTYSLTFVEMMIRPKTL</sequence>
<dbReference type="RefSeq" id="XP_016938702.2">
    <property type="nucleotide sequence ID" value="XM_017083213.4"/>
</dbReference>
<keyword evidence="2" id="KW-0175">Coiled coil</keyword>
<dbReference type="InterPro" id="IPR020837">
    <property type="entry name" value="Fibrinogen_CS"/>
</dbReference>
<evidence type="ECO:0000256" key="3">
    <source>
        <dbReference type="SAM" id="SignalP"/>
    </source>
</evidence>
<reference evidence="6" key="1">
    <citation type="submission" date="2025-08" db="UniProtKB">
        <authorList>
            <consortium name="RefSeq"/>
        </authorList>
    </citation>
    <scope>IDENTIFICATION</scope>
</reference>
<name>A0AB39ZLM4_DROSZ</name>
<protein>
    <submittedName>
        <fullName evidence="6">Fibrinogen-like protein 1</fullName>
    </submittedName>
</protein>
<dbReference type="PANTHER" id="PTHR19143">
    <property type="entry name" value="FIBRINOGEN/TENASCIN/ANGIOPOEITIN"/>
    <property type="match status" value="1"/>
</dbReference>
<evidence type="ECO:0000256" key="1">
    <source>
        <dbReference type="ARBA" id="ARBA00023157"/>
    </source>
</evidence>
<dbReference type="InterPro" id="IPR036056">
    <property type="entry name" value="Fibrinogen-like_C"/>
</dbReference>
<dbReference type="PANTHER" id="PTHR19143:SF327">
    <property type="entry name" value="FI21813P1-RELATED"/>
    <property type="match status" value="1"/>
</dbReference>
<feature type="signal peptide" evidence="3">
    <location>
        <begin position="1"/>
        <end position="19"/>
    </location>
</feature>
<dbReference type="InterPro" id="IPR050373">
    <property type="entry name" value="Fibrinogen_C-term_domain"/>
</dbReference>
<dbReference type="CDD" id="cd00087">
    <property type="entry name" value="FReD"/>
    <property type="match status" value="1"/>
</dbReference>
<dbReference type="GeneID" id="108016539"/>
<evidence type="ECO:0000313" key="5">
    <source>
        <dbReference type="Proteomes" id="UP001652628"/>
    </source>
</evidence>
<dbReference type="PROSITE" id="PS51406">
    <property type="entry name" value="FIBRINOGEN_C_2"/>
    <property type="match status" value="1"/>
</dbReference>
<proteinExistence type="predicted"/>
<evidence type="ECO:0000256" key="2">
    <source>
        <dbReference type="SAM" id="Coils"/>
    </source>
</evidence>
<feature type="coiled-coil region" evidence="2">
    <location>
        <begin position="59"/>
        <end position="128"/>
    </location>
</feature>
<dbReference type="InterPro" id="IPR002181">
    <property type="entry name" value="Fibrinogen_a/b/g_C_dom"/>
</dbReference>
<dbReference type="PROSITE" id="PS00514">
    <property type="entry name" value="FIBRINOGEN_C_1"/>
    <property type="match status" value="1"/>
</dbReference>
<organism evidence="5 6">
    <name type="scientific">Drosophila suzukii</name>
    <name type="common">Spotted-wing drosophila fruit fly</name>
    <dbReference type="NCBI Taxonomy" id="28584"/>
    <lineage>
        <taxon>Eukaryota</taxon>
        <taxon>Metazoa</taxon>
        <taxon>Ecdysozoa</taxon>
        <taxon>Arthropoda</taxon>
        <taxon>Hexapoda</taxon>
        <taxon>Insecta</taxon>
        <taxon>Pterygota</taxon>
        <taxon>Neoptera</taxon>
        <taxon>Endopterygota</taxon>
        <taxon>Diptera</taxon>
        <taxon>Brachycera</taxon>
        <taxon>Muscomorpha</taxon>
        <taxon>Ephydroidea</taxon>
        <taxon>Drosophilidae</taxon>
        <taxon>Drosophila</taxon>
        <taxon>Sophophora</taxon>
    </lineage>
</organism>
<keyword evidence="5" id="KW-1185">Reference proteome</keyword>
<keyword evidence="1" id="KW-1015">Disulfide bond</keyword>
<feature type="chain" id="PRO_5047355976" evidence="3">
    <location>
        <begin position="20"/>
        <end position="357"/>
    </location>
</feature>
<dbReference type="Pfam" id="PF00147">
    <property type="entry name" value="Fibrinogen_C"/>
    <property type="match status" value="1"/>
</dbReference>